<feature type="compositionally biased region" description="Polar residues" evidence="4">
    <location>
        <begin position="200"/>
        <end position="212"/>
    </location>
</feature>
<sequence length="243" mass="26709">MILGGFLLFLAVGGCLGAEVRLTTLTCSKHTMNPGTRVIIQSPFFPANYPPQYRCQYEITCNSRESTFLRFICPSFNLESSPGCLKDRFIVTYKGFTTTKCGARSPNGIVTTDGWTRITFFSNPTKTARGFRCYIWCHPKATTPTTTQTTLTTPTSTATPTTLITSPPTSESTIPASTADTAATAPPTSDSSIPATTTDQQPEISQQAHNKPQQQQQQQLLQVQRLPKLSLMSKRMKNLKNII</sequence>
<comment type="caution">
    <text evidence="7">The sequence shown here is derived from an EMBL/GenBank/DDBJ whole genome shotgun (WGS) entry which is preliminary data.</text>
</comment>
<proteinExistence type="predicted"/>
<dbReference type="Gene3D" id="2.60.120.290">
    <property type="entry name" value="Spermadhesin, CUB domain"/>
    <property type="match status" value="1"/>
</dbReference>
<feature type="disulfide bond" evidence="3">
    <location>
        <begin position="84"/>
        <end position="101"/>
    </location>
</feature>
<comment type="caution">
    <text evidence="3">Lacks conserved residue(s) required for the propagation of feature annotation.</text>
</comment>
<dbReference type="EMBL" id="JAXCGZ010013243">
    <property type="protein sequence ID" value="KAK7073184.1"/>
    <property type="molecule type" value="Genomic_DNA"/>
</dbReference>
<feature type="chain" id="PRO_5043048193" description="CUB domain-containing protein" evidence="5">
    <location>
        <begin position="18"/>
        <end position="243"/>
    </location>
</feature>
<accession>A0AAN8X5A1</accession>
<dbReference type="Pfam" id="PF00431">
    <property type="entry name" value="CUB"/>
    <property type="match status" value="1"/>
</dbReference>
<feature type="domain" description="CUB" evidence="6">
    <location>
        <begin position="27"/>
        <end position="138"/>
    </location>
</feature>
<organism evidence="7 8">
    <name type="scientific">Halocaridina rubra</name>
    <name type="common">Hawaiian red shrimp</name>
    <dbReference type="NCBI Taxonomy" id="373956"/>
    <lineage>
        <taxon>Eukaryota</taxon>
        <taxon>Metazoa</taxon>
        <taxon>Ecdysozoa</taxon>
        <taxon>Arthropoda</taxon>
        <taxon>Crustacea</taxon>
        <taxon>Multicrustacea</taxon>
        <taxon>Malacostraca</taxon>
        <taxon>Eumalacostraca</taxon>
        <taxon>Eucarida</taxon>
        <taxon>Decapoda</taxon>
        <taxon>Pleocyemata</taxon>
        <taxon>Caridea</taxon>
        <taxon>Atyoidea</taxon>
        <taxon>Atyidae</taxon>
        <taxon>Halocaridina</taxon>
    </lineage>
</organism>
<keyword evidence="1" id="KW-0677">Repeat</keyword>
<feature type="signal peptide" evidence="5">
    <location>
        <begin position="1"/>
        <end position="17"/>
    </location>
</feature>
<feature type="region of interest" description="Disordered" evidence="4">
    <location>
        <begin position="145"/>
        <end position="217"/>
    </location>
</feature>
<evidence type="ECO:0000313" key="8">
    <source>
        <dbReference type="Proteomes" id="UP001381693"/>
    </source>
</evidence>
<evidence type="ECO:0000259" key="6">
    <source>
        <dbReference type="PROSITE" id="PS01180"/>
    </source>
</evidence>
<evidence type="ECO:0000256" key="5">
    <source>
        <dbReference type="SAM" id="SignalP"/>
    </source>
</evidence>
<protein>
    <recommendedName>
        <fullName evidence="6">CUB domain-containing protein</fullName>
    </recommendedName>
</protein>
<evidence type="ECO:0000256" key="4">
    <source>
        <dbReference type="SAM" id="MobiDB-lite"/>
    </source>
</evidence>
<gene>
    <name evidence="7" type="ORF">SK128_005698</name>
</gene>
<dbReference type="PROSITE" id="PS01180">
    <property type="entry name" value="CUB"/>
    <property type="match status" value="1"/>
</dbReference>
<keyword evidence="8" id="KW-1185">Reference proteome</keyword>
<dbReference type="InterPro" id="IPR035914">
    <property type="entry name" value="Sperma_CUB_dom_sf"/>
</dbReference>
<keyword evidence="2 3" id="KW-1015">Disulfide bond</keyword>
<dbReference type="PANTHER" id="PTHR24251">
    <property type="entry name" value="OVOCHYMASE-RELATED"/>
    <property type="match status" value="1"/>
</dbReference>
<evidence type="ECO:0000256" key="1">
    <source>
        <dbReference type="ARBA" id="ARBA00022737"/>
    </source>
</evidence>
<keyword evidence="5" id="KW-0732">Signal</keyword>
<evidence type="ECO:0000313" key="7">
    <source>
        <dbReference type="EMBL" id="KAK7073184.1"/>
    </source>
</evidence>
<dbReference type="CDD" id="cd00041">
    <property type="entry name" value="CUB"/>
    <property type="match status" value="1"/>
</dbReference>
<feature type="compositionally biased region" description="Low complexity" evidence="4">
    <location>
        <begin position="145"/>
        <end position="199"/>
    </location>
</feature>
<dbReference type="InterPro" id="IPR000859">
    <property type="entry name" value="CUB_dom"/>
</dbReference>
<dbReference type="Proteomes" id="UP001381693">
    <property type="component" value="Unassembled WGS sequence"/>
</dbReference>
<reference evidence="7 8" key="1">
    <citation type="submission" date="2023-11" db="EMBL/GenBank/DDBJ databases">
        <title>Halocaridina rubra genome assembly.</title>
        <authorList>
            <person name="Smith C."/>
        </authorList>
    </citation>
    <scope>NUCLEOTIDE SEQUENCE [LARGE SCALE GENOMIC DNA]</scope>
    <source>
        <strain evidence="7">EP-1</strain>
        <tissue evidence="7">Whole</tissue>
    </source>
</reference>
<evidence type="ECO:0000256" key="3">
    <source>
        <dbReference type="PROSITE-ProRule" id="PRU00059"/>
    </source>
</evidence>
<dbReference type="AlphaFoldDB" id="A0AAN8X5A1"/>
<name>A0AAN8X5A1_HALRR</name>
<evidence type="ECO:0000256" key="2">
    <source>
        <dbReference type="ARBA" id="ARBA00023157"/>
    </source>
</evidence>
<dbReference type="PANTHER" id="PTHR24251:SF30">
    <property type="entry name" value="MEMBRANE FRIZZLED-RELATED PROTEIN"/>
    <property type="match status" value="1"/>
</dbReference>
<dbReference type="SUPFAM" id="SSF49854">
    <property type="entry name" value="Spermadhesin, CUB domain"/>
    <property type="match status" value="1"/>
</dbReference>